<accession>A0ABD1UNU3</accession>
<dbReference type="PANTHER" id="PTHR31250">
    <property type="entry name" value="IQ DOMAIN-CONTAINING PROTEIN IQM3"/>
    <property type="match status" value="1"/>
</dbReference>
<dbReference type="GO" id="GO:0003723">
    <property type="term" value="F:RNA binding"/>
    <property type="evidence" value="ECO:0007669"/>
    <property type="project" value="UniProtKB-UniRule"/>
</dbReference>
<dbReference type="EMBL" id="JBFOLK010000003">
    <property type="protein sequence ID" value="KAL2526697.1"/>
    <property type="molecule type" value="Genomic_DNA"/>
</dbReference>
<name>A0ABD1UNU3_9LAMI</name>
<evidence type="ECO:0000256" key="4">
    <source>
        <dbReference type="ARBA" id="ARBA00023242"/>
    </source>
</evidence>
<keyword evidence="4" id="KW-0539">Nucleus</keyword>
<keyword evidence="5" id="KW-0694">RNA-binding</keyword>
<dbReference type="Gene3D" id="3.30.310.210">
    <property type="match status" value="1"/>
</dbReference>
<evidence type="ECO:0000256" key="2">
    <source>
        <dbReference type="ARBA" id="ARBA00004496"/>
    </source>
</evidence>
<keyword evidence="3" id="KW-0963">Cytoplasm</keyword>
<sequence length="148" mass="16554">MVSAKEEPDLPIPPAMDGLLKVHKRIVDADMDAASGAGGTANTRLLLAATQAGSLIGKQGATIKSIQDASHCNIRVFGGVVKKAQKLALQHWLEEIDPRHRYGHNMHFYYVKWLNSQSMEPFFYSWKERLMKLQWRMENSSTSKPGSS</sequence>
<dbReference type="AlphaFoldDB" id="A0ABD1UNU3"/>
<evidence type="ECO:0000256" key="3">
    <source>
        <dbReference type="ARBA" id="ARBA00022490"/>
    </source>
</evidence>
<evidence type="ECO:0000259" key="6">
    <source>
        <dbReference type="SMART" id="SM00322"/>
    </source>
</evidence>
<gene>
    <name evidence="7" type="ORF">Adt_11751</name>
</gene>
<dbReference type="Proteomes" id="UP001604336">
    <property type="component" value="Unassembled WGS sequence"/>
</dbReference>
<keyword evidence="8" id="KW-1185">Reference proteome</keyword>
<evidence type="ECO:0000256" key="1">
    <source>
        <dbReference type="ARBA" id="ARBA00004123"/>
    </source>
</evidence>
<reference evidence="8" key="1">
    <citation type="submission" date="2024-07" db="EMBL/GenBank/DDBJ databases">
        <title>Two chromosome-level genome assemblies of Korean endemic species Abeliophyllum distichum and Forsythia ovata (Oleaceae).</title>
        <authorList>
            <person name="Jang H."/>
        </authorList>
    </citation>
    <scope>NUCLEOTIDE SEQUENCE [LARGE SCALE GENOMIC DNA]</scope>
</reference>
<dbReference type="InterPro" id="IPR044159">
    <property type="entry name" value="IQM"/>
</dbReference>
<protein>
    <submittedName>
        <fullName evidence="7">Flowering locus K-like proteiny domain</fullName>
    </submittedName>
</protein>
<dbReference type="SUPFAM" id="SSF54791">
    <property type="entry name" value="Eukaryotic type KH-domain (KH-domain type I)"/>
    <property type="match status" value="1"/>
</dbReference>
<comment type="caution">
    <text evidence="7">The sequence shown here is derived from an EMBL/GenBank/DDBJ whole genome shotgun (WGS) entry which is preliminary data.</text>
</comment>
<evidence type="ECO:0000313" key="7">
    <source>
        <dbReference type="EMBL" id="KAL2526697.1"/>
    </source>
</evidence>
<proteinExistence type="predicted"/>
<dbReference type="InterPro" id="IPR004088">
    <property type="entry name" value="KH_dom_type_1"/>
</dbReference>
<dbReference type="InterPro" id="IPR036612">
    <property type="entry name" value="KH_dom_type_1_sf"/>
</dbReference>
<dbReference type="Pfam" id="PF00013">
    <property type="entry name" value="KH_1"/>
    <property type="match status" value="1"/>
</dbReference>
<comment type="subcellular location">
    <subcellularLocation>
        <location evidence="2">Cytoplasm</location>
    </subcellularLocation>
    <subcellularLocation>
        <location evidence="1">Nucleus</location>
    </subcellularLocation>
</comment>
<dbReference type="PROSITE" id="PS50084">
    <property type="entry name" value="KH_TYPE_1"/>
    <property type="match status" value="1"/>
</dbReference>
<dbReference type="GO" id="GO:0005737">
    <property type="term" value="C:cytoplasm"/>
    <property type="evidence" value="ECO:0007669"/>
    <property type="project" value="UniProtKB-SubCell"/>
</dbReference>
<evidence type="ECO:0000256" key="5">
    <source>
        <dbReference type="PROSITE-ProRule" id="PRU00117"/>
    </source>
</evidence>
<feature type="domain" description="K Homology" evidence="6">
    <location>
        <begin position="39"/>
        <end position="97"/>
    </location>
</feature>
<evidence type="ECO:0000313" key="8">
    <source>
        <dbReference type="Proteomes" id="UP001604336"/>
    </source>
</evidence>
<dbReference type="GO" id="GO:0005634">
    <property type="term" value="C:nucleus"/>
    <property type="evidence" value="ECO:0007669"/>
    <property type="project" value="UniProtKB-SubCell"/>
</dbReference>
<organism evidence="7 8">
    <name type="scientific">Abeliophyllum distichum</name>
    <dbReference type="NCBI Taxonomy" id="126358"/>
    <lineage>
        <taxon>Eukaryota</taxon>
        <taxon>Viridiplantae</taxon>
        <taxon>Streptophyta</taxon>
        <taxon>Embryophyta</taxon>
        <taxon>Tracheophyta</taxon>
        <taxon>Spermatophyta</taxon>
        <taxon>Magnoliopsida</taxon>
        <taxon>eudicotyledons</taxon>
        <taxon>Gunneridae</taxon>
        <taxon>Pentapetalae</taxon>
        <taxon>asterids</taxon>
        <taxon>lamiids</taxon>
        <taxon>Lamiales</taxon>
        <taxon>Oleaceae</taxon>
        <taxon>Forsythieae</taxon>
        <taxon>Abeliophyllum</taxon>
    </lineage>
</organism>
<dbReference type="PANTHER" id="PTHR31250:SF14">
    <property type="entry name" value="IQ DOMAIN-CONTAINING PROTEIN IQM2"/>
    <property type="match status" value="1"/>
</dbReference>
<dbReference type="InterPro" id="IPR004087">
    <property type="entry name" value="KH_dom"/>
</dbReference>
<dbReference type="SMART" id="SM00322">
    <property type="entry name" value="KH"/>
    <property type="match status" value="1"/>
</dbReference>